<sequence length="165" mass="18253">MDVRPFEDDDAAALWELKRGFETGLGEGTGGDGKAATYEAKLTDEYRARWLSWVKRCVAEDADAVSVAVEAADDGEDLVGYAFVLPESLAFVWDAAVLNEIFVRPDRRGTGVADDLMAAALDAARAQDLPLDRMVLDVDRENERAGAFYERFGFTHWGEMLAREL</sequence>
<dbReference type="OrthoDB" id="326132at2157"/>
<evidence type="ECO:0000256" key="2">
    <source>
        <dbReference type="ARBA" id="ARBA00023315"/>
    </source>
</evidence>
<reference evidence="4 5" key="1">
    <citation type="submission" date="2020-07" db="EMBL/GenBank/DDBJ databases">
        <title>Gai3-2, isolated from salt lake.</title>
        <authorList>
            <person name="Cui H."/>
            <person name="Shi X."/>
        </authorList>
    </citation>
    <scope>NUCLEOTIDE SEQUENCE [LARGE SCALE GENOMIC DNA]</scope>
    <source>
        <strain evidence="4 5">Gai3-2</strain>
    </source>
</reference>
<evidence type="ECO:0000259" key="3">
    <source>
        <dbReference type="PROSITE" id="PS51186"/>
    </source>
</evidence>
<keyword evidence="1 4" id="KW-0808">Transferase</keyword>
<dbReference type="RefSeq" id="WP_179167926.1">
    <property type="nucleotide sequence ID" value="NZ_CP058529.1"/>
</dbReference>
<evidence type="ECO:0000256" key="1">
    <source>
        <dbReference type="ARBA" id="ARBA00022679"/>
    </source>
</evidence>
<gene>
    <name evidence="4" type="ORF">HUG10_01805</name>
</gene>
<protein>
    <submittedName>
        <fullName evidence="4">GNAT family N-acetyltransferase</fullName>
    </submittedName>
</protein>
<accession>A0A7D5GFW4</accession>
<dbReference type="EMBL" id="CP058529">
    <property type="protein sequence ID" value="QLG26351.1"/>
    <property type="molecule type" value="Genomic_DNA"/>
</dbReference>
<name>A0A7D5GFW4_9EURY</name>
<dbReference type="Gene3D" id="3.40.630.30">
    <property type="match status" value="1"/>
</dbReference>
<dbReference type="InterPro" id="IPR016181">
    <property type="entry name" value="Acyl_CoA_acyltransferase"/>
</dbReference>
<dbReference type="PROSITE" id="PS51186">
    <property type="entry name" value="GNAT"/>
    <property type="match status" value="1"/>
</dbReference>
<feature type="domain" description="N-acetyltransferase" evidence="3">
    <location>
        <begin position="1"/>
        <end position="165"/>
    </location>
</feature>
<evidence type="ECO:0000313" key="5">
    <source>
        <dbReference type="Proteomes" id="UP000509750"/>
    </source>
</evidence>
<dbReference type="PANTHER" id="PTHR43877">
    <property type="entry name" value="AMINOALKYLPHOSPHONATE N-ACETYLTRANSFERASE-RELATED-RELATED"/>
    <property type="match status" value="1"/>
</dbReference>
<keyword evidence="5" id="KW-1185">Reference proteome</keyword>
<dbReference type="SUPFAM" id="SSF55729">
    <property type="entry name" value="Acyl-CoA N-acyltransferases (Nat)"/>
    <property type="match status" value="1"/>
</dbReference>
<dbReference type="InterPro" id="IPR050832">
    <property type="entry name" value="Bact_Acetyltransf"/>
</dbReference>
<organism evidence="4 5">
    <name type="scientific">Halorarum halophilum</name>
    <dbReference type="NCBI Taxonomy" id="2743090"/>
    <lineage>
        <taxon>Archaea</taxon>
        <taxon>Methanobacteriati</taxon>
        <taxon>Methanobacteriota</taxon>
        <taxon>Stenosarchaea group</taxon>
        <taxon>Halobacteria</taxon>
        <taxon>Halobacteriales</taxon>
        <taxon>Haloferacaceae</taxon>
        <taxon>Halorarum</taxon>
    </lineage>
</organism>
<dbReference type="Pfam" id="PF00583">
    <property type="entry name" value="Acetyltransf_1"/>
    <property type="match status" value="1"/>
</dbReference>
<dbReference type="InterPro" id="IPR000182">
    <property type="entry name" value="GNAT_dom"/>
</dbReference>
<dbReference type="PANTHER" id="PTHR43877:SF1">
    <property type="entry name" value="ACETYLTRANSFERASE"/>
    <property type="match status" value="1"/>
</dbReference>
<dbReference type="KEGG" id="halg:HUG10_01805"/>
<evidence type="ECO:0000313" key="4">
    <source>
        <dbReference type="EMBL" id="QLG26351.1"/>
    </source>
</evidence>
<dbReference type="AlphaFoldDB" id="A0A7D5GFW4"/>
<dbReference type="Proteomes" id="UP000509750">
    <property type="component" value="Chromosome"/>
</dbReference>
<keyword evidence="2" id="KW-0012">Acyltransferase</keyword>
<dbReference type="GeneID" id="56027528"/>
<proteinExistence type="predicted"/>
<dbReference type="GO" id="GO:0016747">
    <property type="term" value="F:acyltransferase activity, transferring groups other than amino-acyl groups"/>
    <property type="evidence" value="ECO:0007669"/>
    <property type="project" value="InterPro"/>
</dbReference>